<sequence>MTIDTPISGSCKASSTLPDTVLRRQRRNTARQQQQQQKNIRIENFHK</sequence>
<evidence type="ECO:0000313" key="2">
    <source>
        <dbReference type="EMBL" id="EDV02673.1"/>
    </source>
</evidence>
<dbReference type="AlphaFoldDB" id="B3JEE0"/>
<gene>
    <name evidence="2" type="ORF">BACCOP_00232</name>
</gene>
<proteinExistence type="predicted"/>
<dbReference type="EMBL" id="ABIY02000022">
    <property type="protein sequence ID" value="EDV02673.1"/>
    <property type="molecule type" value="Genomic_DNA"/>
</dbReference>
<protein>
    <submittedName>
        <fullName evidence="2">Uncharacterized protein</fullName>
    </submittedName>
</protein>
<dbReference type="Proteomes" id="UP000003146">
    <property type="component" value="Unassembled WGS sequence"/>
</dbReference>
<feature type="compositionally biased region" description="Polar residues" evidence="1">
    <location>
        <begin position="1"/>
        <end position="18"/>
    </location>
</feature>
<reference evidence="2 3" key="2">
    <citation type="submission" date="2008-04" db="EMBL/GenBank/DDBJ databases">
        <authorList>
            <person name="Fulton L."/>
            <person name="Clifton S."/>
            <person name="Fulton B."/>
            <person name="Xu J."/>
            <person name="Minx P."/>
            <person name="Pepin K.H."/>
            <person name="Johnson M."/>
            <person name="Thiruvilangam P."/>
            <person name="Bhonagiri V."/>
            <person name="Nash W.E."/>
            <person name="Mardis E.R."/>
            <person name="Wilson R.K."/>
        </authorList>
    </citation>
    <scope>NUCLEOTIDE SEQUENCE [LARGE SCALE GENOMIC DNA]</scope>
    <source>
        <strain evidence="2 3">DSM 17136</strain>
    </source>
</reference>
<evidence type="ECO:0000313" key="3">
    <source>
        <dbReference type="Proteomes" id="UP000003146"/>
    </source>
</evidence>
<accession>B3JEE0</accession>
<comment type="caution">
    <text evidence="2">The sequence shown here is derived from an EMBL/GenBank/DDBJ whole genome shotgun (WGS) entry which is preliminary data.</text>
</comment>
<feature type="region of interest" description="Disordered" evidence="1">
    <location>
        <begin position="1"/>
        <end position="47"/>
    </location>
</feature>
<evidence type="ECO:0000256" key="1">
    <source>
        <dbReference type="SAM" id="MobiDB-lite"/>
    </source>
</evidence>
<reference evidence="2 3" key="1">
    <citation type="submission" date="2008-04" db="EMBL/GenBank/DDBJ databases">
        <title>Draft genome sequence of Bacteroides coprocola (DSM 17136).</title>
        <authorList>
            <person name="Sudarsanam P."/>
            <person name="Ley R."/>
            <person name="Guruge J."/>
            <person name="Turnbaugh P.J."/>
            <person name="Mahowald M."/>
            <person name="Liep D."/>
            <person name="Gordon J."/>
        </authorList>
    </citation>
    <scope>NUCLEOTIDE SEQUENCE [LARGE SCALE GENOMIC DNA]</scope>
    <source>
        <strain evidence="2 3">DSM 17136</strain>
    </source>
</reference>
<dbReference type="HOGENOM" id="CLU_3164517_0_0_10"/>
<name>B3JEE0_9BACT</name>
<organism evidence="2 3">
    <name type="scientific">Phocaeicola coprocola DSM 17136</name>
    <dbReference type="NCBI Taxonomy" id="470145"/>
    <lineage>
        <taxon>Bacteria</taxon>
        <taxon>Pseudomonadati</taxon>
        <taxon>Bacteroidota</taxon>
        <taxon>Bacteroidia</taxon>
        <taxon>Bacteroidales</taxon>
        <taxon>Bacteroidaceae</taxon>
        <taxon>Phocaeicola</taxon>
    </lineage>
</organism>